<keyword evidence="5" id="KW-1185">Reference proteome</keyword>
<dbReference type="STRING" id="35608.A0A2U1MDP9"/>
<feature type="compositionally biased region" description="Low complexity" evidence="2">
    <location>
        <begin position="1"/>
        <end position="14"/>
    </location>
</feature>
<dbReference type="InterPro" id="IPR011993">
    <property type="entry name" value="PH-like_dom_sf"/>
</dbReference>
<dbReference type="InterPro" id="IPR004182">
    <property type="entry name" value="GRAM"/>
</dbReference>
<evidence type="ECO:0000313" key="5">
    <source>
        <dbReference type="Proteomes" id="UP000245207"/>
    </source>
</evidence>
<feature type="domain" description="GRAM" evidence="3">
    <location>
        <begin position="113"/>
        <end position="190"/>
    </location>
</feature>
<dbReference type="AlphaFoldDB" id="A0A2U1MDP9"/>
<proteinExistence type="inferred from homology"/>
<protein>
    <submittedName>
        <fullName evidence="4">GRAM domain-containing protein</fullName>
    </submittedName>
</protein>
<evidence type="ECO:0000313" key="4">
    <source>
        <dbReference type="EMBL" id="PWA59357.1"/>
    </source>
</evidence>
<accession>A0A2U1MDP9</accession>
<dbReference type="OrthoDB" id="640718at2759"/>
<reference evidence="4 5" key="1">
    <citation type="journal article" date="2018" name="Mol. Plant">
        <title>The genome of Artemisia annua provides insight into the evolution of Asteraceae family and artemisinin biosynthesis.</title>
        <authorList>
            <person name="Shen Q."/>
            <person name="Zhang L."/>
            <person name="Liao Z."/>
            <person name="Wang S."/>
            <person name="Yan T."/>
            <person name="Shi P."/>
            <person name="Liu M."/>
            <person name="Fu X."/>
            <person name="Pan Q."/>
            <person name="Wang Y."/>
            <person name="Lv Z."/>
            <person name="Lu X."/>
            <person name="Zhang F."/>
            <person name="Jiang W."/>
            <person name="Ma Y."/>
            <person name="Chen M."/>
            <person name="Hao X."/>
            <person name="Li L."/>
            <person name="Tang Y."/>
            <person name="Lv G."/>
            <person name="Zhou Y."/>
            <person name="Sun X."/>
            <person name="Brodelius P.E."/>
            <person name="Rose J.K.C."/>
            <person name="Tang K."/>
        </authorList>
    </citation>
    <scope>NUCLEOTIDE SEQUENCE [LARGE SCALE GENOMIC DNA]</scope>
    <source>
        <strain evidence="5">cv. Huhao1</strain>
        <tissue evidence="4">Leaf</tissue>
    </source>
</reference>
<name>A0A2U1MDP9_ARTAN</name>
<evidence type="ECO:0000256" key="2">
    <source>
        <dbReference type="SAM" id="MobiDB-lite"/>
    </source>
</evidence>
<dbReference type="InterPro" id="IPR037848">
    <property type="entry name" value="GEM-like"/>
</dbReference>
<dbReference type="SMART" id="SM00568">
    <property type="entry name" value="GRAM"/>
    <property type="match status" value="1"/>
</dbReference>
<dbReference type="Proteomes" id="UP000245207">
    <property type="component" value="Unassembled WGS sequence"/>
</dbReference>
<comment type="caution">
    <text evidence="4">The sequence shown here is derived from an EMBL/GenBank/DDBJ whole genome shotgun (WGS) entry which is preliminary data.</text>
</comment>
<dbReference type="PANTHER" id="PTHR31969">
    <property type="entry name" value="GEM-LIKE PROTEIN 2"/>
    <property type="match status" value="1"/>
</dbReference>
<dbReference type="Gene3D" id="2.30.29.30">
    <property type="entry name" value="Pleckstrin-homology domain (PH domain)/Phosphotyrosine-binding domain (PTB)"/>
    <property type="match status" value="1"/>
</dbReference>
<sequence>MNPNSNDNVPNPNVDRNENIPPPPPAAGPPQTAANNPYVYAAPVQDPPRKNTMETVKVMFGRWAKKAAEATKKGQEYAGDMWQHLKMGPSITDAAVGRIAQGTKVLAEGGYEKIFRTTFQTIPEERFLKSYACYLSTSAGPVMGVLYVSTAKLAFCSDNPLPYRVGDEKKWSYYKVLIPLLQLKAIQPSKSKTNPAEKYIQVISVDDHEFWFMGFVYYDSAVKHLQGALQPHEYPNC</sequence>
<organism evidence="4 5">
    <name type="scientific">Artemisia annua</name>
    <name type="common">Sweet wormwood</name>
    <dbReference type="NCBI Taxonomy" id="35608"/>
    <lineage>
        <taxon>Eukaryota</taxon>
        <taxon>Viridiplantae</taxon>
        <taxon>Streptophyta</taxon>
        <taxon>Embryophyta</taxon>
        <taxon>Tracheophyta</taxon>
        <taxon>Spermatophyta</taxon>
        <taxon>Magnoliopsida</taxon>
        <taxon>eudicotyledons</taxon>
        <taxon>Gunneridae</taxon>
        <taxon>Pentapetalae</taxon>
        <taxon>asterids</taxon>
        <taxon>campanulids</taxon>
        <taxon>Asterales</taxon>
        <taxon>Asteraceae</taxon>
        <taxon>Asteroideae</taxon>
        <taxon>Anthemideae</taxon>
        <taxon>Artemisiinae</taxon>
        <taxon>Artemisia</taxon>
    </lineage>
</organism>
<gene>
    <name evidence="4" type="ORF">CTI12_AA392060</name>
</gene>
<feature type="region of interest" description="Disordered" evidence="2">
    <location>
        <begin position="1"/>
        <end position="36"/>
    </location>
</feature>
<comment type="similarity">
    <text evidence="1">Belongs to the GEM family.</text>
</comment>
<dbReference type="EMBL" id="PKPP01005644">
    <property type="protein sequence ID" value="PWA59357.1"/>
    <property type="molecule type" value="Genomic_DNA"/>
</dbReference>
<evidence type="ECO:0000256" key="1">
    <source>
        <dbReference type="ARBA" id="ARBA00009414"/>
    </source>
</evidence>
<dbReference type="Pfam" id="PF02893">
    <property type="entry name" value="GRAM"/>
    <property type="match status" value="1"/>
</dbReference>
<evidence type="ECO:0000259" key="3">
    <source>
        <dbReference type="SMART" id="SM00568"/>
    </source>
</evidence>